<evidence type="ECO:0000313" key="2">
    <source>
        <dbReference type="Proteomes" id="UP000244005"/>
    </source>
</evidence>
<dbReference type="EMBL" id="KZ772764">
    <property type="protein sequence ID" value="PTQ33116.1"/>
    <property type="molecule type" value="Genomic_DNA"/>
</dbReference>
<evidence type="ECO:0000313" key="1">
    <source>
        <dbReference type="EMBL" id="PTQ33116.1"/>
    </source>
</evidence>
<name>A0A2R6WGY1_MARPO</name>
<proteinExistence type="predicted"/>
<protein>
    <submittedName>
        <fullName evidence="1">Uncharacterized protein</fullName>
    </submittedName>
</protein>
<organism evidence="1 2">
    <name type="scientific">Marchantia polymorpha</name>
    <name type="common">Common liverwort</name>
    <name type="synonym">Marchantia aquatica</name>
    <dbReference type="NCBI Taxonomy" id="3197"/>
    <lineage>
        <taxon>Eukaryota</taxon>
        <taxon>Viridiplantae</taxon>
        <taxon>Streptophyta</taxon>
        <taxon>Embryophyta</taxon>
        <taxon>Marchantiophyta</taxon>
        <taxon>Marchantiopsida</taxon>
        <taxon>Marchantiidae</taxon>
        <taxon>Marchantiales</taxon>
        <taxon>Marchantiaceae</taxon>
        <taxon>Marchantia</taxon>
    </lineage>
</organism>
<reference evidence="2" key="1">
    <citation type="journal article" date="2017" name="Cell">
        <title>Insights into land plant evolution garnered from the Marchantia polymorpha genome.</title>
        <authorList>
            <person name="Bowman J.L."/>
            <person name="Kohchi T."/>
            <person name="Yamato K.T."/>
            <person name="Jenkins J."/>
            <person name="Shu S."/>
            <person name="Ishizaki K."/>
            <person name="Yamaoka S."/>
            <person name="Nishihama R."/>
            <person name="Nakamura Y."/>
            <person name="Berger F."/>
            <person name="Adam C."/>
            <person name="Aki S.S."/>
            <person name="Althoff F."/>
            <person name="Araki T."/>
            <person name="Arteaga-Vazquez M.A."/>
            <person name="Balasubrmanian S."/>
            <person name="Barry K."/>
            <person name="Bauer D."/>
            <person name="Boehm C.R."/>
            <person name="Briginshaw L."/>
            <person name="Caballero-Perez J."/>
            <person name="Catarino B."/>
            <person name="Chen F."/>
            <person name="Chiyoda S."/>
            <person name="Chovatia M."/>
            <person name="Davies K.M."/>
            <person name="Delmans M."/>
            <person name="Demura T."/>
            <person name="Dierschke T."/>
            <person name="Dolan L."/>
            <person name="Dorantes-Acosta A.E."/>
            <person name="Eklund D.M."/>
            <person name="Florent S.N."/>
            <person name="Flores-Sandoval E."/>
            <person name="Fujiyama A."/>
            <person name="Fukuzawa H."/>
            <person name="Galik B."/>
            <person name="Grimanelli D."/>
            <person name="Grimwood J."/>
            <person name="Grossniklaus U."/>
            <person name="Hamada T."/>
            <person name="Haseloff J."/>
            <person name="Hetherington A.J."/>
            <person name="Higo A."/>
            <person name="Hirakawa Y."/>
            <person name="Hundley H.N."/>
            <person name="Ikeda Y."/>
            <person name="Inoue K."/>
            <person name="Inoue S.I."/>
            <person name="Ishida S."/>
            <person name="Jia Q."/>
            <person name="Kakita M."/>
            <person name="Kanazawa T."/>
            <person name="Kawai Y."/>
            <person name="Kawashima T."/>
            <person name="Kennedy M."/>
            <person name="Kinose K."/>
            <person name="Kinoshita T."/>
            <person name="Kohara Y."/>
            <person name="Koide E."/>
            <person name="Komatsu K."/>
            <person name="Kopischke S."/>
            <person name="Kubo M."/>
            <person name="Kyozuka J."/>
            <person name="Lagercrantz U."/>
            <person name="Lin S.S."/>
            <person name="Lindquist E."/>
            <person name="Lipzen A.M."/>
            <person name="Lu C.W."/>
            <person name="De Luna E."/>
            <person name="Martienssen R.A."/>
            <person name="Minamino N."/>
            <person name="Mizutani M."/>
            <person name="Mizutani M."/>
            <person name="Mochizuki N."/>
            <person name="Monte I."/>
            <person name="Mosher R."/>
            <person name="Nagasaki H."/>
            <person name="Nakagami H."/>
            <person name="Naramoto S."/>
            <person name="Nishitani K."/>
            <person name="Ohtani M."/>
            <person name="Okamoto T."/>
            <person name="Okumura M."/>
            <person name="Phillips J."/>
            <person name="Pollak B."/>
            <person name="Reinders A."/>
            <person name="Rovekamp M."/>
            <person name="Sano R."/>
            <person name="Sawa S."/>
            <person name="Schmid M.W."/>
            <person name="Shirakawa M."/>
            <person name="Solano R."/>
            <person name="Spunde A."/>
            <person name="Suetsugu N."/>
            <person name="Sugano S."/>
            <person name="Sugiyama A."/>
            <person name="Sun R."/>
            <person name="Suzuki Y."/>
            <person name="Takenaka M."/>
            <person name="Takezawa D."/>
            <person name="Tomogane H."/>
            <person name="Tsuzuki M."/>
            <person name="Ueda T."/>
            <person name="Umeda M."/>
            <person name="Ward J.M."/>
            <person name="Watanabe Y."/>
            <person name="Yazaki K."/>
            <person name="Yokoyama R."/>
            <person name="Yoshitake Y."/>
            <person name="Yotsui I."/>
            <person name="Zachgo S."/>
            <person name="Schmutz J."/>
        </authorList>
    </citation>
    <scope>NUCLEOTIDE SEQUENCE [LARGE SCALE GENOMIC DNA]</scope>
    <source>
        <strain evidence="2">Tak-1</strain>
    </source>
</reference>
<gene>
    <name evidence="1" type="ORF">MARPO_0092s0077</name>
</gene>
<sequence length="148" mass="16526">MQRGRSKKTQFSAPPRHLMHGFQLENRKSGSLLRSCTAGASIVITGKCLNGALEHGFTPQAVEGSPRNSVEARLYLKLDKAWRYGMEDSHHAAIVYFPCTSSHISKLVAGRVYGFSANFHSVPSTRSLYCQPTSPQFWPERSSQRSRL</sequence>
<dbReference type="Proteomes" id="UP000244005">
    <property type="component" value="Unassembled WGS sequence"/>
</dbReference>
<dbReference type="AlphaFoldDB" id="A0A2R6WGY1"/>
<keyword evidence="2" id="KW-1185">Reference proteome</keyword>
<accession>A0A2R6WGY1</accession>